<reference evidence="1 2" key="1">
    <citation type="journal article" date="2020" name="IScience">
        <title>Genome Sequencing of the Endangered Kingdonia uniflora (Circaeasteraceae, Ranunculales) Reveals Potential Mechanisms of Evolutionary Specialization.</title>
        <authorList>
            <person name="Sun Y."/>
            <person name="Deng T."/>
            <person name="Zhang A."/>
            <person name="Moore M.J."/>
            <person name="Landis J.B."/>
            <person name="Lin N."/>
            <person name="Zhang H."/>
            <person name="Zhang X."/>
            <person name="Huang J."/>
            <person name="Zhang X."/>
            <person name="Sun H."/>
            <person name="Wang H."/>
        </authorList>
    </citation>
    <scope>NUCLEOTIDE SEQUENCE [LARGE SCALE GENOMIC DNA]</scope>
    <source>
        <strain evidence="1">TB1705</strain>
        <tissue evidence="1">Leaf</tissue>
    </source>
</reference>
<accession>A0A7J7MAM5</accession>
<evidence type="ECO:0000313" key="2">
    <source>
        <dbReference type="Proteomes" id="UP000541444"/>
    </source>
</evidence>
<keyword evidence="2" id="KW-1185">Reference proteome</keyword>
<dbReference type="EMBL" id="JACGCM010001659">
    <property type="protein sequence ID" value="KAF6151834.1"/>
    <property type="molecule type" value="Genomic_DNA"/>
</dbReference>
<organism evidence="1 2">
    <name type="scientific">Kingdonia uniflora</name>
    <dbReference type="NCBI Taxonomy" id="39325"/>
    <lineage>
        <taxon>Eukaryota</taxon>
        <taxon>Viridiplantae</taxon>
        <taxon>Streptophyta</taxon>
        <taxon>Embryophyta</taxon>
        <taxon>Tracheophyta</taxon>
        <taxon>Spermatophyta</taxon>
        <taxon>Magnoliopsida</taxon>
        <taxon>Ranunculales</taxon>
        <taxon>Circaeasteraceae</taxon>
        <taxon>Kingdonia</taxon>
    </lineage>
</organism>
<proteinExistence type="predicted"/>
<sequence>MHSLLVKSIKALVKDSQNFLHISSFNPLAREQRIHTRSTSTNPPNSTTCKRNPQILPLDLISSLIRFCLSPQRCLERKRIGRD</sequence>
<gene>
    <name evidence="1" type="ORF">GIB67_010408</name>
</gene>
<name>A0A7J7MAM5_9MAGN</name>
<comment type="caution">
    <text evidence="1">The sequence shown here is derived from an EMBL/GenBank/DDBJ whole genome shotgun (WGS) entry which is preliminary data.</text>
</comment>
<evidence type="ECO:0000313" key="1">
    <source>
        <dbReference type="EMBL" id="KAF6151834.1"/>
    </source>
</evidence>
<dbReference type="Proteomes" id="UP000541444">
    <property type="component" value="Unassembled WGS sequence"/>
</dbReference>
<protein>
    <submittedName>
        <fullName evidence="1">Uncharacterized protein</fullName>
    </submittedName>
</protein>
<dbReference type="AlphaFoldDB" id="A0A7J7MAM5"/>